<keyword evidence="2" id="KW-1185">Reference proteome</keyword>
<reference evidence="1 2" key="1">
    <citation type="submission" date="2021-06" db="EMBL/GenBank/DDBJ databases">
        <authorList>
            <person name="Palmer J.M."/>
        </authorList>
    </citation>
    <scope>NUCLEOTIDE SEQUENCE [LARGE SCALE GENOMIC DNA]</scope>
    <source>
        <strain evidence="1 2">AS_MEX2019</strain>
        <tissue evidence="1">Muscle</tissue>
    </source>
</reference>
<protein>
    <submittedName>
        <fullName evidence="1">Uncharacterized protein</fullName>
    </submittedName>
</protein>
<name>A0ABV0Z5L4_9TELE</name>
<evidence type="ECO:0000313" key="1">
    <source>
        <dbReference type="EMBL" id="MEQ2301483.1"/>
    </source>
</evidence>
<evidence type="ECO:0000313" key="2">
    <source>
        <dbReference type="Proteomes" id="UP001469553"/>
    </source>
</evidence>
<dbReference type="EMBL" id="JAHRIP010052841">
    <property type="protein sequence ID" value="MEQ2301483.1"/>
    <property type="molecule type" value="Genomic_DNA"/>
</dbReference>
<accession>A0ABV0Z5L4</accession>
<comment type="caution">
    <text evidence="1">The sequence shown here is derived from an EMBL/GenBank/DDBJ whole genome shotgun (WGS) entry which is preliminary data.</text>
</comment>
<proteinExistence type="predicted"/>
<gene>
    <name evidence="1" type="ORF">AMECASPLE_036516</name>
</gene>
<organism evidence="1 2">
    <name type="scientific">Ameca splendens</name>
    <dbReference type="NCBI Taxonomy" id="208324"/>
    <lineage>
        <taxon>Eukaryota</taxon>
        <taxon>Metazoa</taxon>
        <taxon>Chordata</taxon>
        <taxon>Craniata</taxon>
        <taxon>Vertebrata</taxon>
        <taxon>Euteleostomi</taxon>
        <taxon>Actinopterygii</taxon>
        <taxon>Neopterygii</taxon>
        <taxon>Teleostei</taxon>
        <taxon>Neoteleostei</taxon>
        <taxon>Acanthomorphata</taxon>
        <taxon>Ovalentaria</taxon>
        <taxon>Atherinomorphae</taxon>
        <taxon>Cyprinodontiformes</taxon>
        <taxon>Goodeidae</taxon>
        <taxon>Ameca</taxon>
    </lineage>
</organism>
<sequence length="100" mass="11377">MLEVRFIVVVEDNMALHLRRHSIGGQQALSKKETKLCNWNTEWDLSSPVNKKHGSTLLEAKELRSISDFTILICETFKVVKPSKKCVPEAKKEADPCHLC</sequence>
<dbReference type="Proteomes" id="UP001469553">
    <property type="component" value="Unassembled WGS sequence"/>
</dbReference>